<feature type="region of interest" description="Disordered" evidence="1">
    <location>
        <begin position="461"/>
        <end position="497"/>
    </location>
</feature>
<dbReference type="EMBL" id="BGZK01001762">
    <property type="protein sequence ID" value="GBP85828.1"/>
    <property type="molecule type" value="Genomic_DNA"/>
</dbReference>
<proteinExistence type="predicted"/>
<feature type="region of interest" description="Disordered" evidence="1">
    <location>
        <begin position="244"/>
        <end position="266"/>
    </location>
</feature>
<accession>A0A4C1ZDI4</accession>
<gene>
    <name evidence="3" type="ORF">EVAR_61862_1</name>
</gene>
<keyword evidence="2" id="KW-0472">Membrane</keyword>
<protein>
    <submittedName>
        <fullName evidence="3">Uncharacterized protein</fullName>
    </submittedName>
</protein>
<dbReference type="OrthoDB" id="10358180at2759"/>
<comment type="caution">
    <text evidence="3">The sequence shown here is derived from an EMBL/GenBank/DDBJ whole genome shotgun (WGS) entry which is preliminary data.</text>
</comment>
<evidence type="ECO:0000256" key="1">
    <source>
        <dbReference type="SAM" id="MobiDB-lite"/>
    </source>
</evidence>
<dbReference type="Proteomes" id="UP000299102">
    <property type="component" value="Unassembled WGS sequence"/>
</dbReference>
<evidence type="ECO:0000313" key="3">
    <source>
        <dbReference type="EMBL" id="GBP85828.1"/>
    </source>
</evidence>
<name>A0A4C1ZDI4_EUMVA</name>
<keyword evidence="4" id="KW-1185">Reference proteome</keyword>
<feature type="compositionally biased region" description="Polar residues" evidence="1">
    <location>
        <begin position="255"/>
        <end position="266"/>
    </location>
</feature>
<keyword evidence="2" id="KW-0812">Transmembrane</keyword>
<reference evidence="3 4" key="1">
    <citation type="journal article" date="2019" name="Commun. Biol.">
        <title>The bagworm genome reveals a unique fibroin gene that provides high tensile strength.</title>
        <authorList>
            <person name="Kono N."/>
            <person name="Nakamura H."/>
            <person name="Ohtoshi R."/>
            <person name="Tomita M."/>
            <person name="Numata K."/>
            <person name="Arakawa K."/>
        </authorList>
    </citation>
    <scope>NUCLEOTIDE SEQUENCE [LARGE SCALE GENOMIC DNA]</scope>
</reference>
<dbReference type="AlphaFoldDB" id="A0A4C1ZDI4"/>
<organism evidence="3 4">
    <name type="scientific">Eumeta variegata</name>
    <name type="common">Bagworm moth</name>
    <name type="synonym">Eumeta japonica</name>
    <dbReference type="NCBI Taxonomy" id="151549"/>
    <lineage>
        <taxon>Eukaryota</taxon>
        <taxon>Metazoa</taxon>
        <taxon>Ecdysozoa</taxon>
        <taxon>Arthropoda</taxon>
        <taxon>Hexapoda</taxon>
        <taxon>Insecta</taxon>
        <taxon>Pterygota</taxon>
        <taxon>Neoptera</taxon>
        <taxon>Endopterygota</taxon>
        <taxon>Lepidoptera</taxon>
        <taxon>Glossata</taxon>
        <taxon>Ditrysia</taxon>
        <taxon>Tineoidea</taxon>
        <taxon>Psychidae</taxon>
        <taxon>Oiketicinae</taxon>
        <taxon>Eumeta</taxon>
    </lineage>
</organism>
<feature type="compositionally biased region" description="Polar residues" evidence="1">
    <location>
        <begin position="467"/>
        <end position="479"/>
    </location>
</feature>
<keyword evidence="2" id="KW-1133">Transmembrane helix</keyword>
<evidence type="ECO:0000313" key="4">
    <source>
        <dbReference type="Proteomes" id="UP000299102"/>
    </source>
</evidence>
<feature type="transmembrane region" description="Helical" evidence="2">
    <location>
        <begin position="349"/>
        <end position="371"/>
    </location>
</feature>
<sequence length="671" mass="76159">MMNGSPFVSLAVPGNAYLTGSINTTRPHTNYWYHIGDEIRLECHLRYSEVDRDADRQLYWMHSDKMDGHGYHHKFYSPKNQQTSTLSSTTVYATLQWYYNSSLLKCLYVVEKQNATPKKMTLMTVRLHLNTSSNPEAEYTQISGTINTTALYYAHRYSVGDSLQILCYPQRAPPQLYTSSLEWSTMDFYISNHEAGNALVIPPGLRVSMGGGEHLRSGGSQAHFLFEINKPIDSTTNKYKVVVSPNPKNRDGRDQTTAVLQKESSSLSEPRSILRMTLTQEHDLWILQCTHEKKSRDRNTKNIDQKEILIIRLILEYELNRGFSYTTTSKSVSANDKATQKEAIGNDTIYVIVGSIFAITIISCIILYFVWGQLRQQKNTHYANLELKQRPSKTPPAQEPYAEVMVNNENYISALGDAVNDEAMYANTSEPCYAEINPYARHQFEAAADPNIEHVYATPTRTHKENTASTRAQANSKNAVKSKKINPPPIYENNTLPSDNYQNCSSNGSFYAKCIPKTMRSEEYSTARIRWQPYLVTCASAHPKAPRSPRLPTPYTNFLIIFYALLFSPERSEAVAAQVAQAPANTRLARRIQGHEDGPCPLCFSLESSAKLDSIRLIIAIRRIKTREIETETQEYAQGNVAPNVHYVLQKKMPDHHNYTTIQRPMLSVPF</sequence>
<evidence type="ECO:0000256" key="2">
    <source>
        <dbReference type="SAM" id="Phobius"/>
    </source>
</evidence>